<organism evidence="4 5">
    <name type="scientific">Macrophomina phaseolina</name>
    <dbReference type="NCBI Taxonomy" id="35725"/>
    <lineage>
        <taxon>Eukaryota</taxon>
        <taxon>Fungi</taxon>
        <taxon>Dikarya</taxon>
        <taxon>Ascomycota</taxon>
        <taxon>Pezizomycotina</taxon>
        <taxon>Dothideomycetes</taxon>
        <taxon>Dothideomycetes incertae sedis</taxon>
        <taxon>Botryosphaeriales</taxon>
        <taxon>Botryosphaeriaceae</taxon>
        <taxon>Macrophomina</taxon>
    </lineage>
</organism>
<dbReference type="Pfam" id="PF25053">
    <property type="entry name" value="DUF7791"/>
    <property type="match status" value="1"/>
</dbReference>
<dbReference type="EMBL" id="JAGTJR010000008">
    <property type="protein sequence ID" value="KAH7055668.1"/>
    <property type="molecule type" value="Genomic_DNA"/>
</dbReference>
<dbReference type="InterPro" id="IPR056884">
    <property type="entry name" value="NPHP3-like_N"/>
</dbReference>
<dbReference type="Pfam" id="PF24883">
    <property type="entry name" value="NPHP3_N"/>
    <property type="match status" value="1"/>
</dbReference>
<dbReference type="InterPro" id="IPR027417">
    <property type="entry name" value="P-loop_NTPase"/>
</dbReference>
<evidence type="ECO:0000259" key="2">
    <source>
        <dbReference type="Pfam" id="PF24883"/>
    </source>
</evidence>
<protein>
    <recommendedName>
        <fullName evidence="6">NACHT domain-containing protein</fullName>
    </recommendedName>
</protein>
<name>A0ABQ8GGR8_9PEZI</name>
<evidence type="ECO:0008006" key="6">
    <source>
        <dbReference type="Google" id="ProtNLM"/>
    </source>
</evidence>
<evidence type="ECO:0000256" key="1">
    <source>
        <dbReference type="ARBA" id="ARBA00022737"/>
    </source>
</evidence>
<keyword evidence="5" id="KW-1185">Reference proteome</keyword>
<accession>A0ABQ8GGR8</accession>
<evidence type="ECO:0000259" key="3">
    <source>
        <dbReference type="Pfam" id="PF25053"/>
    </source>
</evidence>
<sequence length="577" mass="66298">MDPASAIGLAAGIVQLTSFAGDLLSKAREIRNSADGALVENQELEAIATGLQQLSQGLSAGNRYLTRAEKQLTEMCNGCQDAAKDLLGVRKKHTLTERLERYRRQIDSVLLITLRKSVERLGPKCMLYGAAEHHRDYLHQLRILENLRFYDKADRFERIPEAHKKTFEWIFSDDCSSDRNPFWITGKPGAGKSTLMKYLYNDRRSFMCLAPWTGSGRFVVASFFFWNSGTVVQMSRFDLPDAIPNHFLDRWNYYQNFSSDLHQWTWPEIASAFESLASVNPNEFFFVVDGLDGFNGDCAELASWIIRTPWLMFEDAFKSSPFFRVEKLTAPDIWLFTTEKLQASQAFADLQKSDPQVVEALISEVIEKASGVFLWVRLVVMSLLDGLRDEDSSADLQNRLRELPPDLEDLFRKILETLKPPHLIILAAEEPLSLRTLSFAQHTIQEAMAFPIELMDTPKIVSRTRIARRRLVGRREGLLEAPTFTDAEPDAIVQFSHRKVRDFVRREDMQTFLRVLNKDFDPFQAICISYMLRLKSVDVEHIGDLRQFFKRVAGQYFARFHVLAYRIMWASQTAFAV</sequence>
<dbReference type="SUPFAM" id="SSF52540">
    <property type="entry name" value="P-loop containing nucleoside triphosphate hydrolases"/>
    <property type="match status" value="1"/>
</dbReference>
<dbReference type="InterPro" id="IPR056693">
    <property type="entry name" value="DUF7791"/>
</dbReference>
<evidence type="ECO:0000313" key="5">
    <source>
        <dbReference type="Proteomes" id="UP000774617"/>
    </source>
</evidence>
<proteinExistence type="predicted"/>
<dbReference type="Gene3D" id="3.40.50.300">
    <property type="entry name" value="P-loop containing nucleotide triphosphate hydrolases"/>
    <property type="match status" value="1"/>
</dbReference>
<keyword evidence="1" id="KW-0677">Repeat</keyword>
<evidence type="ECO:0000313" key="4">
    <source>
        <dbReference type="EMBL" id="KAH7055668.1"/>
    </source>
</evidence>
<dbReference type="Proteomes" id="UP000774617">
    <property type="component" value="Unassembled WGS sequence"/>
</dbReference>
<feature type="domain" description="DUF7791" evidence="3">
    <location>
        <begin position="428"/>
        <end position="538"/>
    </location>
</feature>
<dbReference type="PANTHER" id="PTHR10039:SF5">
    <property type="entry name" value="NACHT DOMAIN-CONTAINING PROTEIN"/>
    <property type="match status" value="1"/>
</dbReference>
<reference evidence="4 5" key="1">
    <citation type="journal article" date="2021" name="Nat. Commun.">
        <title>Genetic determinants of endophytism in the Arabidopsis root mycobiome.</title>
        <authorList>
            <person name="Mesny F."/>
            <person name="Miyauchi S."/>
            <person name="Thiergart T."/>
            <person name="Pickel B."/>
            <person name="Atanasova L."/>
            <person name="Karlsson M."/>
            <person name="Huettel B."/>
            <person name="Barry K.W."/>
            <person name="Haridas S."/>
            <person name="Chen C."/>
            <person name="Bauer D."/>
            <person name="Andreopoulos W."/>
            <person name="Pangilinan J."/>
            <person name="LaButti K."/>
            <person name="Riley R."/>
            <person name="Lipzen A."/>
            <person name="Clum A."/>
            <person name="Drula E."/>
            <person name="Henrissat B."/>
            <person name="Kohler A."/>
            <person name="Grigoriev I.V."/>
            <person name="Martin F.M."/>
            <person name="Hacquard S."/>
        </authorList>
    </citation>
    <scope>NUCLEOTIDE SEQUENCE [LARGE SCALE GENOMIC DNA]</scope>
    <source>
        <strain evidence="4 5">MPI-SDFR-AT-0080</strain>
    </source>
</reference>
<feature type="domain" description="Nephrocystin 3-like N-terminal" evidence="2">
    <location>
        <begin position="167"/>
        <end position="304"/>
    </location>
</feature>
<comment type="caution">
    <text evidence="4">The sequence shown here is derived from an EMBL/GenBank/DDBJ whole genome shotgun (WGS) entry which is preliminary data.</text>
</comment>
<dbReference type="PANTHER" id="PTHR10039">
    <property type="entry name" value="AMELOGENIN"/>
    <property type="match status" value="1"/>
</dbReference>
<gene>
    <name evidence="4" type="ORF">B0J12DRAFT_717839</name>
</gene>